<dbReference type="Proteomes" id="UP001500383">
    <property type="component" value="Unassembled WGS sequence"/>
</dbReference>
<evidence type="ECO:0008006" key="3">
    <source>
        <dbReference type="Google" id="ProtNLM"/>
    </source>
</evidence>
<reference evidence="1 2" key="1">
    <citation type="journal article" date="2019" name="Int. J. Syst. Evol. Microbiol.">
        <title>The Global Catalogue of Microorganisms (GCM) 10K type strain sequencing project: providing services to taxonomists for standard genome sequencing and annotation.</title>
        <authorList>
            <consortium name="The Broad Institute Genomics Platform"/>
            <consortium name="The Broad Institute Genome Sequencing Center for Infectious Disease"/>
            <person name="Wu L."/>
            <person name="Ma J."/>
        </authorList>
    </citation>
    <scope>NUCLEOTIDE SEQUENCE [LARGE SCALE GENOMIC DNA]</scope>
    <source>
        <strain evidence="1 2">JCM 16002</strain>
    </source>
</reference>
<protein>
    <recommendedName>
        <fullName evidence="3">WXG100 family type VII secretion target</fullName>
    </recommendedName>
</protein>
<keyword evidence="2" id="KW-1185">Reference proteome</keyword>
<accession>A0ABN2I4X7</accession>
<evidence type="ECO:0000313" key="1">
    <source>
        <dbReference type="EMBL" id="GAA1698713.1"/>
    </source>
</evidence>
<evidence type="ECO:0000313" key="2">
    <source>
        <dbReference type="Proteomes" id="UP001500383"/>
    </source>
</evidence>
<sequence>MTYSAGAVRLWDPRGVTTARVTSAGRLAIAEEARGALSEGRHSLAMGWEGVAADAVLHAVDSELRHIDALAGHLDDLVKTLEQAGNALDPAVQVVRDRISEAQARGLVVRDDSLAPAAGRDDITQAEVDEYAGAIEEALDVVASLDQHYGRTLDEIAARLHDAIPPEPNRGPIPGPDDPWPGVAVDALTRAMSAGLPRRADELDPVTRGRHVLNPAPDDYGRRASAGLRFVGKVAGPLGTGMTVYDGVNRFARGEGSAFEIATETGGALGGGMASGALLGASGGSYAGPYGALVGAGAGAAAGSPMGKKFGELAYKSVTEHHDLLLRQYHYAI</sequence>
<comment type="caution">
    <text evidence="1">The sequence shown here is derived from an EMBL/GenBank/DDBJ whole genome shotgun (WGS) entry which is preliminary data.</text>
</comment>
<dbReference type="EMBL" id="BAAAQG010000003">
    <property type="protein sequence ID" value="GAA1698713.1"/>
    <property type="molecule type" value="Genomic_DNA"/>
</dbReference>
<gene>
    <name evidence="1" type="ORF">GCM10009831_03590</name>
</gene>
<name>A0ABN2I4X7_9ACTN</name>
<organism evidence="1 2">
    <name type="scientific">Dietzia cercidiphylli</name>
    <dbReference type="NCBI Taxonomy" id="498199"/>
    <lineage>
        <taxon>Bacteria</taxon>
        <taxon>Bacillati</taxon>
        <taxon>Actinomycetota</taxon>
        <taxon>Actinomycetes</taxon>
        <taxon>Mycobacteriales</taxon>
        <taxon>Dietziaceae</taxon>
        <taxon>Dietzia</taxon>
    </lineage>
</organism>
<proteinExistence type="predicted"/>
<dbReference type="RefSeq" id="WP_182659023.1">
    <property type="nucleotide sequence ID" value="NZ_BAAAQG010000003.1"/>
</dbReference>